<feature type="binding site" evidence="1">
    <location>
        <position position="381"/>
    </location>
    <ligand>
        <name>Zn(2+)</name>
        <dbReference type="ChEBI" id="CHEBI:29105"/>
    </ligand>
</feature>
<accession>A0A6A6U3R8</accession>
<dbReference type="Pfam" id="PF05147">
    <property type="entry name" value="LANC_like"/>
    <property type="match status" value="1"/>
</dbReference>
<proteinExistence type="predicted"/>
<dbReference type="SUPFAM" id="SSF158745">
    <property type="entry name" value="LanC-like"/>
    <property type="match status" value="1"/>
</dbReference>
<dbReference type="EMBL" id="MU004238">
    <property type="protein sequence ID" value="KAF2666782.1"/>
    <property type="molecule type" value="Genomic_DNA"/>
</dbReference>
<dbReference type="GO" id="GO:0031179">
    <property type="term" value="P:peptide modification"/>
    <property type="evidence" value="ECO:0007669"/>
    <property type="project" value="InterPro"/>
</dbReference>
<dbReference type="GO" id="GO:0046872">
    <property type="term" value="F:metal ion binding"/>
    <property type="evidence" value="ECO:0007669"/>
    <property type="project" value="UniProtKB-KW"/>
</dbReference>
<evidence type="ECO:0000313" key="3">
    <source>
        <dbReference type="Proteomes" id="UP000799302"/>
    </source>
</evidence>
<evidence type="ECO:0000256" key="1">
    <source>
        <dbReference type="PIRSR" id="PIRSR607822-1"/>
    </source>
</evidence>
<dbReference type="CDD" id="cd04794">
    <property type="entry name" value="euk_LANCL"/>
    <property type="match status" value="1"/>
</dbReference>
<sequence>MADALPRYYPNELELSSVTVEGLERAVSDLTGSITEGLTKIEASFPILVTQSDYGHLFTGWIGVVFTYIILKTRAPFLDTEPSNAITQQLDSFLAKLADVPEFPLALRPGRSSPIVDGPISALLVRFMQGKSLDNDARALQDVVDHALKPERIVHVQQEGQRRAHDKGVDEVLAGRCGFLWMLLQIVSVNTSDSTSLASWSKANDEVKSVTIGSVEKIYGVIIDSGIEGAKDFIKQHNSEDKMPLMWPWLNEYYGLGAVHGMTGNLSVLILASSYHGLSARTTKKEEDKAIISAVSTLCRIGIKHNGHLPMATPPWPTETSSNFLVQLCHGAPGLLYLLAVAALHGKVNKSYTPLWLKAIRLASNKVWEEGILSKGGSLCHGLAGNAWAFLLLHDVFEYQYIPHEELDICDAEDKNFFVKDGELSGDWFLERGLALLMECRNTKPFADNAKYRLPDTPYSLFEGLAGITYAWADALFAVKARLKWNQLKSSGLDGSMMKDDKEFQRLFKMRLGIPGLAGPFLS</sequence>
<dbReference type="InterPro" id="IPR007822">
    <property type="entry name" value="LANC-like"/>
</dbReference>
<dbReference type="InterPro" id="IPR012341">
    <property type="entry name" value="6hp_glycosidase-like_sf"/>
</dbReference>
<dbReference type="PANTHER" id="PTHR12736:SF7">
    <property type="entry name" value="LANC-LIKE PROTEIN 3"/>
    <property type="match status" value="1"/>
</dbReference>
<dbReference type="Proteomes" id="UP000799302">
    <property type="component" value="Unassembled WGS sequence"/>
</dbReference>
<dbReference type="GO" id="GO:0005886">
    <property type="term" value="C:plasma membrane"/>
    <property type="evidence" value="ECO:0007669"/>
    <property type="project" value="TreeGrafter"/>
</dbReference>
<keyword evidence="3" id="KW-1185">Reference proteome</keyword>
<dbReference type="PANTHER" id="PTHR12736">
    <property type="entry name" value="LANC-LIKE PROTEIN"/>
    <property type="match status" value="1"/>
</dbReference>
<feature type="binding site" evidence="1">
    <location>
        <position position="380"/>
    </location>
    <ligand>
        <name>Zn(2+)</name>
        <dbReference type="ChEBI" id="CHEBI:29105"/>
    </ligand>
</feature>
<dbReference type="OrthoDB" id="3945047at2759"/>
<organism evidence="2 3">
    <name type="scientific">Microthyrium microscopicum</name>
    <dbReference type="NCBI Taxonomy" id="703497"/>
    <lineage>
        <taxon>Eukaryota</taxon>
        <taxon>Fungi</taxon>
        <taxon>Dikarya</taxon>
        <taxon>Ascomycota</taxon>
        <taxon>Pezizomycotina</taxon>
        <taxon>Dothideomycetes</taxon>
        <taxon>Dothideomycetes incertae sedis</taxon>
        <taxon>Microthyriales</taxon>
        <taxon>Microthyriaceae</taxon>
        <taxon>Microthyrium</taxon>
    </lineage>
</organism>
<dbReference type="PRINTS" id="PR01950">
    <property type="entry name" value="LANCSUPER"/>
</dbReference>
<keyword evidence="1" id="KW-0862">Zinc</keyword>
<protein>
    <recommendedName>
        <fullName evidence="4">Lanthionine synthetase C family protein</fullName>
    </recommendedName>
</protein>
<dbReference type="Gene3D" id="1.50.10.10">
    <property type="match status" value="1"/>
</dbReference>
<keyword evidence="1" id="KW-0479">Metal-binding</keyword>
<dbReference type="SMART" id="SM01260">
    <property type="entry name" value="LANC_like"/>
    <property type="match status" value="1"/>
</dbReference>
<evidence type="ECO:0000313" key="2">
    <source>
        <dbReference type="EMBL" id="KAF2666782.1"/>
    </source>
</evidence>
<dbReference type="GO" id="GO:0005975">
    <property type="term" value="P:carbohydrate metabolic process"/>
    <property type="evidence" value="ECO:0007669"/>
    <property type="project" value="InterPro"/>
</dbReference>
<evidence type="ECO:0008006" key="4">
    <source>
        <dbReference type="Google" id="ProtNLM"/>
    </source>
</evidence>
<name>A0A6A6U3R8_9PEZI</name>
<gene>
    <name evidence="2" type="ORF">BT63DRAFT_427196</name>
</gene>
<feature type="binding site" evidence="1">
    <location>
        <position position="329"/>
    </location>
    <ligand>
        <name>Zn(2+)</name>
        <dbReference type="ChEBI" id="CHEBI:29105"/>
    </ligand>
</feature>
<reference evidence="2" key="1">
    <citation type="journal article" date="2020" name="Stud. Mycol.">
        <title>101 Dothideomycetes genomes: a test case for predicting lifestyles and emergence of pathogens.</title>
        <authorList>
            <person name="Haridas S."/>
            <person name="Albert R."/>
            <person name="Binder M."/>
            <person name="Bloem J."/>
            <person name="Labutti K."/>
            <person name="Salamov A."/>
            <person name="Andreopoulos B."/>
            <person name="Baker S."/>
            <person name="Barry K."/>
            <person name="Bills G."/>
            <person name="Bluhm B."/>
            <person name="Cannon C."/>
            <person name="Castanera R."/>
            <person name="Culley D."/>
            <person name="Daum C."/>
            <person name="Ezra D."/>
            <person name="Gonzalez J."/>
            <person name="Henrissat B."/>
            <person name="Kuo A."/>
            <person name="Liang C."/>
            <person name="Lipzen A."/>
            <person name="Lutzoni F."/>
            <person name="Magnuson J."/>
            <person name="Mondo S."/>
            <person name="Nolan M."/>
            <person name="Ohm R."/>
            <person name="Pangilinan J."/>
            <person name="Park H.-J."/>
            <person name="Ramirez L."/>
            <person name="Alfaro M."/>
            <person name="Sun H."/>
            <person name="Tritt A."/>
            <person name="Yoshinaga Y."/>
            <person name="Zwiers L.-H."/>
            <person name="Turgeon B."/>
            <person name="Goodwin S."/>
            <person name="Spatafora J."/>
            <person name="Crous P."/>
            <person name="Grigoriev I."/>
        </authorList>
    </citation>
    <scope>NUCLEOTIDE SEQUENCE</scope>
    <source>
        <strain evidence="2">CBS 115976</strain>
    </source>
</reference>
<dbReference type="AlphaFoldDB" id="A0A6A6U3R8"/>